<gene>
    <name evidence="4" type="ORF">DSTB1V02_LOCUS10533</name>
</gene>
<organism evidence="4">
    <name type="scientific">Darwinula stevensoni</name>
    <dbReference type="NCBI Taxonomy" id="69355"/>
    <lineage>
        <taxon>Eukaryota</taxon>
        <taxon>Metazoa</taxon>
        <taxon>Ecdysozoa</taxon>
        <taxon>Arthropoda</taxon>
        <taxon>Crustacea</taxon>
        <taxon>Oligostraca</taxon>
        <taxon>Ostracoda</taxon>
        <taxon>Podocopa</taxon>
        <taxon>Podocopida</taxon>
        <taxon>Darwinulocopina</taxon>
        <taxon>Darwinuloidea</taxon>
        <taxon>Darwinulidae</taxon>
        <taxon>Darwinula</taxon>
    </lineage>
</organism>
<sequence>MSGPSIPSPATTPIEEERGYSITTPDSGLEEFYNLPPEEQAQHREEWQQELVKTEEEIHTLRQVLASKMRRAHELKRKLGITPWKEFSDDWQQGIQNFRESQAFQKSTEALKTAVEKTSTTLGGLGSAITQKLGDLKGSTTFRSFEEKVSGAVGAVKSRVTTSRSTSAQDFDTALQESEEAKQDDVVLNQDQLPASQHTNKQLPQAKKA</sequence>
<evidence type="ECO:0000256" key="3">
    <source>
        <dbReference type="SAM" id="MobiDB-lite"/>
    </source>
</evidence>
<dbReference type="OrthoDB" id="10000687at2759"/>
<protein>
    <recommendedName>
        <fullName evidence="6">Tumor protein D52</fullName>
    </recommendedName>
</protein>
<feature type="region of interest" description="Disordered" evidence="3">
    <location>
        <begin position="156"/>
        <end position="209"/>
    </location>
</feature>
<dbReference type="EMBL" id="CAJPEV010003060">
    <property type="protein sequence ID" value="CAG0898797.1"/>
    <property type="molecule type" value="Genomic_DNA"/>
</dbReference>
<feature type="compositionally biased region" description="Polar residues" evidence="3">
    <location>
        <begin position="189"/>
        <end position="203"/>
    </location>
</feature>
<accession>A0A7R9AB96</accession>
<keyword evidence="2" id="KW-0175">Coiled coil</keyword>
<dbReference type="Pfam" id="PF04201">
    <property type="entry name" value="TPD52"/>
    <property type="match status" value="1"/>
</dbReference>
<reference evidence="4" key="1">
    <citation type="submission" date="2020-11" db="EMBL/GenBank/DDBJ databases">
        <authorList>
            <person name="Tran Van P."/>
        </authorList>
    </citation>
    <scope>NUCLEOTIDE SEQUENCE</scope>
</reference>
<keyword evidence="5" id="KW-1185">Reference proteome</keyword>
<dbReference type="Proteomes" id="UP000677054">
    <property type="component" value="Unassembled WGS sequence"/>
</dbReference>
<feature type="compositionally biased region" description="Low complexity" evidence="3">
    <location>
        <begin position="158"/>
        <end position="167"/>
    </location>
</feature>
<proteinExistence type="inferred from homology"/>
<evidence type="ECO:0008006" key="6">
    <source>
        <dbReference type="Google" id="ProtNLM"/>
    </source>
</evidence>
<dbReference type="InterPro" id="IPR007327">
    <property type="entry name" value="TPD52"/>
</dbReference>
<dbReference type="EMBL" id="LR902577">
    <property type="protein sequence ID" value="CAD7250764.1"/>
    <property type="molecule type" value="Genomic_DNA"/>
</dbReference>
<name>A0A7R9AB96_9CRUS</name>
<comment type="similarity">
    <text evidence="1">Belongs to the TPD52 family.</text>
</comment>
<evidence type="ECO:0000256" key="1">
    <source>
        <dbReference type="ARBA" id="ARBA00005702"/>
    </source>
</evidence>
<evidence type="ECO:0000256" key="2">
    <source>
        <dbReference type="ARBA" id="ARBA00023054"/>
    </source>
</evidence>
<dbReference type="PANTHER" id="PTHR19307">
    <property type="entry name" value="TUMOR PROTEIN D52"/>
    <property type="match status" value="1"/>
</dbReference>
<dbReference type="AlphaFoldDB" id="A0A7R9AB96"/>
<feature type="region of interest" description="Disordered" evidence="3">
    <location>
        <begin position="1"/>
        <end position="47"/>
    </location>
</feature>
<evidence type="ECO:0000313" key="4">
    <source>
        <dbReference type="EMBL" id="CAD7250764.1"/>
    </source>
</evidence>
<dbReference type="GO" id="GO:0005737">
    <property type="term" value="C:cytoplasm"/>
    <property type="evidence" value="ECO:0007669"/>
    <property type="project" value="TreeGrafter"/>
</dbReference>
<dbReference type="PANTHER" id="PTHR19307:SF14">
    <property type="entry name" value="TUMOR PROTEIN D52"/>
    <property type="match status" value="1"/>
</dbReference>
<evidence type="ECO:0000313" key="5">
    <source>
        <dbReference type="Proteomes" id="UP000677054"/>
    </source>
</evidence>